<dbReference type="Pfam" id="PF13024">
    <property type="entry name" value="DUF3884"/>
    <property type="match status" value="1"/>
</dbReference>
<organism evidence="1 2">
    <name type="scientific">Streptococcus criceti HS-6</name>
    <dbReference type="NCBI Taxonomy" id="873449"/>
    <lineage>
        <taxon>Bacteria</taxon>
        <taxon>Bacillati</taxon>
        <taxon>Bacillota</taxon>
        <taxon>Bacilli</taxon>
        <taxon>Lactobacillales</taxon>
        <taxon>Streptococcaceae</taxon>
        <taxon>Streptococcus</taxon>
    </lineage>
</organism>
<dbReference type="OrthoDB" id="2186786at2"/>
<evidence type="ECO:0000313" key="2">
    <source>
        <dbReference type="Proteomes" id="UP000004322"/>
    </source>
</evidence>
<protein>
    <submittedName>
        <fullName evidence="1">Uncharacterized protein</fullName>
    </submittedName>
</protein>
<dbReference type="RefSeq" id="WP_004226297.1">
    <property type="nucleotide sequence ID" value="NZ_AEUV02000002.1"/>
</dbReference>
<comment type="caution">
    <text evidence="1">The sequence shown here is derived from an EMBL/GenBank/DDBJ whole genome shotgun (WGS) entry which is preliminary data.</text>
</comment>
<dbReference type="AlphaFoldDB" id="G5JMI2"/>
<dbReference type="STRING" id="873449.STRCR_1244"/>
<reference evidence="1" key="1">
    <citation type="submission" date="2011-07" db="EMBL/GenBank/DDBJ databases">
        <authorList>
            <person name="Stanhope M.J."/>
            <person name="Durkin A.S."/>
            <person name="Hostetler J."/>
            <person name="Kim M."/>
            <person name="Radune D."/>
            <person name="Singh I."/>
            <person name="Town C.D."/>
        </authorList>
    </citation>
    <scope>NUCLEOTIDE SEQUENCE [LARGE SCALE GENOMIC DNA]</scope>
    <source>
        <strain evidence="1">HS-6</strain>
    </source>
</reference>
<dbReference type="EMBL" id="AEUV02000002">
    <property type="protein sequence ID" value="EHI73825.1"/>
    <property type="molecule type" value="Genomic_DNA"/>
</dbReference>
<proteinExistence type="predicted"/>
<name>G5JMI2_STRCG</name>
<sequence>MLESLKVLRNKSIAAAFEIVYLITFKDKSHIPQVTKEIKSLAKWYITSGEEWYCHSDDSLEEFKKKFLTLTSLTEEQVIFSQDHLPFSK</sequence>
<gene>
    <name evidence="1" type="ORF">STRCR_1244</name>
</gene>
<dbReference type="Proteomes" id="UP000004322">
    <property type="component" value="Unassembled WGS sequence"/>
</dbReference>
<dbReference type="InterPro" id="IPR024979">
    <property type="entry name" value="DUF3884"/>
</dbReference>
<accession>G5JMI2</accession>
<keyword evidence="2" id="KW-1185">Reference proteome</keyword>
<evidence type="ECO:0000313" key="1">
    <source>
        <dbReference type="EMBL" id="EHI73825.1"/>
    </source>
</evidence>